<dbReference type="Pfam" id="PF21088">
    <property type="entry name" value="MS_channel_1st"/>
    <property type="match status" value="1"/>
</dbReference>
<dbReference type="InterPro" id="IPR006685">
    <property type="entry name" value="MscS_channel_2nd"/>
</dbReference>
<comment type="caution">
    <text evidence="12">The sequence shown here is derived from an EMBL/GenBank/DDBJ whole genome shotgun (WGS) entry which is preliminary data.</text>
</comment>
<dbReference type="Pfam" id="PF00924">
    <property type="entry name" value="MS_channel_2nd"/>
    <property type="match status" value="1"/>
</dbReference>
<comment type="similarity">
    <text evidence="2">Belongs to the MscS (TC 1.A.23) family.</text>
</comment>
<dbReference type="SUPFAM" id="SSF82689">
    <property type="entry name" value="Mechanosensitive channel protein MscS (YggB), C-terminal domain"/>
    <property type="match status" value="1"/>
</dbReference>
<feature type="region of interest" description="Disordered" evidence="7">
    <location>
        <begin position="324"/>
        <end position="357"/>
    </location>
</feature>
<feature type="domain" description="Mechanosensitive ion channel MscS C-terminal" evidence="10">
    <location>
        <begin position="230"/>
        <end position="317"/>
    </location>
</feature>
<feature type="transmembrane region" description="Helical" evidence="8">
    <location>
        <begin position="114"/>
        <end position="133"/>
    </location>
</feature>
<evidence type="ECO:0000313" key="12">
    <source>
        <dbReference type="EMBL" id="TNC33698.1"/>
    </source>
</evidence>
<dbReference type="Gene3D" id="2.30.30.60">
    <property type="match status" value="1"/>
</dbReference>
<dbReference type="FunFam" id="2.30.30.60:FF:000001">
    <property type="entry name" value="MscS Mechanosensitive ion channel"/>
    <property type="match status" value="1"/>
</dbReference>
<dbReference type="InterPro" id="IPR011014">
    <property type="entry name" value="MscS_channel_TM-2"/>
</dbReference>
<dbReference type="InterPro" id="IPR023408">
    <property type="entry name" value="MscS_beta-dom_sf"/>
</dbReference>
<dbReference type="AlphaFoldDB" id="A0A5C4MGN5"/>
<evidence type="ECO:0000256" key="3">
    <source>
        <dbReference type="ARBA" id="ARBA00022475"/>
    </source>
</evidence>
<evidence type="ECO:0000313" key="14">
    <source>
        <dbReference type="Proteomes" id="UP000306740"/>
    </source>
</evidence>
<dbReference type="SUPFAM" id="SSF82861">
    <property type="entry name" value="Mechanosensitive channel protein MscS (YggB), transmembrane region"/>
    <property type="match status" value="1"/>
</dbReference>
<reference evidence="12 14" key="1">
    <citation type="submission" date="2019-05" db="EMBL/GenBank/DDBJ databases">
        <title>Mumia sp. nov., isolated from the intestinal contents of plateau pika (Ochotona curzoniae) in the Qinghai-Tibet plateau of China.</title>
        <authorList>
            <person name="Tian Z."/>
        </authorList>
    </citation>
    <scope>NUCLEOTIDE SEQUENCE [LARGE SCALE GENOMIC DNA]</scope>
    <source>
        <strain evidence="14">527</strain>
        <strain evidence="12">Z527</strain>
    </source>
</reference>
<comment type="subcellular location">
    <subcellularLocation>
        <location evidence="1">Cell membrane</location>
        <topology evidence="1">Multi-pass membrane protein</topology>
    </subcellularLocation>
</comment>
<proteinExistence type="inferred from homology"/>
<evidence type="ECO:0000256" key="2">
    <source>
        <dbReference type="ARBA" id="ARBA00008017"/>
    </source>
</evidence>
<evidence type="ECO:0000256" key="5">
    <source>
        <dbReference type="ARBA" id="ARBA00022989"/>
    </source>
</evidence>
<dbReference type="Gene3D" id="3.30.70.100">
    <property type="match status" value="1"/>
</dbReference>
<dbReference type="OrthoDB" id="4638917at2"/>
<feature type="domain" description="Mechanosensitive ion channel MscS" evidence="9">
    <location>
        <begin position="160"/>
        <end position="223"/>
    </location>
</feature>
<dbReference type="GO" id="GO:0008381">
    <property type="term" value="F:mechanosensitive monoatomic ion channel activity"/>
    <property type="evidence" value="ECO:0007669"/>
    <property type="project" value="InterPro"/>
</dbReference>
<dbReference type="InterPro" id="IPR010920">
    <property type="entry name" value="LSM_dom_sf"/>
</dbReference>
<evidence type="ECO:0000256" key="1">
    <source>
        <dbReference type="ARBA" id="ARBA00004651"/>
    </source>
</evidence>
<feature type="transmembrane region" description="Helical" evidence="8">
    <location>
        <begin position="139"/>
        <end position="161"/>
    </location>
</feature>
<sequence>MSAAVIASDSGLLPASVLSQRCWEDPDRQVCSLVHRWTDNDTLAELADLLLAKPMAILLLILGGVAARWLLNRMIDRITRSAAAGTVPGARAAEAVTPLLHERREQRAKSMGSLLKNISTIVIFTVVAFMVIATLGYNIAPLLASAGILGVALGFGAQSLVKDFISGIFMILEDQYGVGDVVDLGDATGTVEAVSMRVTRLRDVNGTVWYVRNGEILRVGNQSQNWARTVLDVPVGYDVDLARVRQVLHEVAHALWQDPEWSGAILEEPEVWGVERWTAEGVVVRVVLKTAPLKQWEVAREMRELIKDRFDTLHIDIPYAHAAAYGAPPQAERDDEPEEPRAEADPAGEPRPAGADG</sequence>
<evidence type="ECO:0000256" key="4">
    <source>
        <dbReference type="ARBA" id="ARBA00022692"/>
    </source>
</evidence>
<dbReference type="SUPFAM" id="SSF50182">
    <property type="entry name" value="Sm-like ribonucleoproteins"/>
    <property type="match status" value="1"/>
</dbReference>
<name>A0A5C4MGN5_9ACTN</name>
<dbReference type="InterPro" id="IPR049278">
    <property type="entry name" value="MS_channel_C"/>
</dbReference>
<evidence type="ECO:0000259" key="9">
    <source>
        <dbReference type="Pfam" id="PF00924"/>
    </source>
</evidence>
<dbReference type="Pfam" id="PF21082">
    <property type="entry name" value="MS_channel_3rd"/>
    <property type="match status" value="1"/>
</dbReference>
<dbReference type="PANTHER" id="PTHR30460:SF0">
    <property type="entry name" value="MODERATE CONDUCTANCE MECHANOSENSITIVE CHANNEL YBIO"/>
    <property type="match status" value="1"/>
</dbReference>
<evidence type="ECO:0000313" key="13">
    <source>
        <dbReference type="EMBL" id="TNC33924.1"/>
    </source>
</evidence>
<accession>A0A5C4MGN5</accession>
<gene>
    <name evidence="13" type="ORF">FHE65_28300</name>
    <name evidence="12" type="ORF">FHE65_28540</name>
</gene>
<evidence type="ECO:0000256" key="6">
    <source>
        <dbReference type="ARBA" id="ARBA00023136"/>
    </source>
</evidence>
<dbReference type="InterPro" id="IPR011066">
    <property type="entry name" value="MscS_channel_C_sf"/>
</dbReference>
<dbReference type="Proteomes" id="UP000306740">
    <property type="component" value="Unassembled WGS sequence"/>
</dbReference>
<keyword evidence="5 8" id="KW-1133">Transmembrane helix</keyword>
<dbReference type="RefSeq" id="WP_139107038.1">
    <property type="nucleotide sequence ID" value="NZ_VDFR01000165.1"/>
</dbReference>
<keyword evidence="6 8" id="KW-0472">Membrane</keyword>
<dbReference type="GO" id="GO:0005886">
    <property type="term" value="C:plasma membrane"/>
    <property type="evidence" value="ECO:0007669"/>
    <property type="project" value="UniProtKB-SubCell"/>
</dbReference>
<evidence type="ECO:0000259" key="10">
    <source>
        <dbReference type="Pfam" id="PF21082"/>
    </source>
</evidence>
<dbReference type="EMBL" id="VDFR01000166">
    <property type="protein sequence ID" value="TNC33698.1"/>
    <property type="molecule type" value="Genomic_DNA"/>
</dbReference>
<feature type="compositionally biased region" description="Low complexity" evidence="7">
    <location>
        <begin position="345"/>
        <end position="357"/>
    </location>
</feature>
<dbReference type="InterPro" id="IPR049142">
    <property type="entry name" value="MS_channel_1st"/>
</dbReference>
<evidence type="ECO:0000256" key="8">
    <source>
        <dbReference type="SAM" id="Phobius"/>
    </source>
</evidence>
<evidence type="ECO:0000256" key="7">
    <source>
        <dbReference type="SAM" id="MobiDB-lite"/>
    </source>
</evidence>
<evidence type="ECO:0000259" key="11">
    <source>
        <dbReference type="Pfam" id="PF21088"/>
    </source>
</evidence>
<dbReference type="InterPro" id="IPR045276">
    <property type="entry name" value="YbiO_bact"/>
</dbReference>
<dbReference type="Gene3D" id="1.10.287.1260">
    <property type="match status" value="1"/>
</dbReference>
<protein>
    <submittedName>
        <fullName evidence="12">Mechanosensitive ion channel family protein</fullName>
    </submittedName>
</protein>
<keyword evidence="3" id="KW-1003">Cell membrane</keyword>
<organism evidence="12 14">
    <name type="scientific">Mumia zhuanghuii</name>
    <dbReference type="NCBI Taxonomy" id="2585211"/>
    <lineage>
        <taxon>Bacteria</taxon>
        <taxon>Bacillati</taxon>
        <taxon>Actinomycetota</taxon>
        <taxon>Actinomycetes</taxon>
        <taxon>Propionibacteriales</taxon>
        <taxon>Nocardioidaceae</taxon>
        <taxon>Mumia</taxon>
    </lineage>
</organism>
<keyword evidence="4 8" id="KW-0812">Transmembrane</keyword>
<feature type="domain" description="Mechanosensitive ion channel transmembrane helices 2/3" evidence="11">
    <location>
        <begin position="117"/>
        <end position="158"/>
    </location>
</feature>
<dbReference type="EMBL" id="VDFR01000165">
    <property type="protein sequence ID" value="TNC33924.1"/>
    <property type="molecule type" value="Genomic_DNA"/>
</dbReference>
<feature type="transmembrane region" description="Helical" evidence="8">
    <location>
        <begin position="50"/>
        <end position="71"/>
    </location>
</feature>
<dbReference type="PANTHER" id="PTHR30460">
    <property type="entry name" value="MODERATE CONDUCTANCE MECHANOSENSITIVE CHANNEL YBIO"/>
    <property type="match status" value="1"/>
</dbReference>